<dbReference type="AlphaFoldDB" id="A0AAJ0GVP6"/>
<keyword evidence="3" id="KW-1185">Reference proteome</keyword>
<gene>
    <name evidence="2" type="ORF">B0T15DRAFT_501348</name>
</gene>
<dbReference type="GeneID" id="87886225"/>
<accession>A0AAJ0GVP6</accession>
<dbReference type="RefSeq" id="XP_062722500.1">
    <property type="nucleotide sequence ID" value="XM_062867396.1"/>
</dbReference>
<dbReference type="InterPro" id="IPR029058">
    <property type="entry name" value="AB_hydrolase_fold"/>
</dbReference>
<protein>
    <recommendedName>
        <fullName evidence="4">AB hydrolase-1 domain-containing protein</fullName>
    </recommendedName>
</protein>
<reference evidence="2" key="1">
    <citation type="journal article" date="2023" name="Mol. Phylogenet. Evol.">
        <title>Genome-scale phylogeny and comparative genomics of the fungal order Sordariales.</title>
        <authorList>
            <person name="Hensen N."/>
            <person name="Bonometti L."/>
            <person name="Westerberg I."/>
            <person name="Brannstrom I.O."/>
            <person name="Guillou S."/>
            <person name="Cros-Aarteil S."/>
            <person name="Calhoun S."/>
            <person name="Haridas S."/>
            <person name="Kuo A."/>
            <person name="Mondo S."/>
            <person name="Pangilinan J."/>
            <person name="Riley R."/>
            <person name="LaButti K."/>
            <person name="Andreopoulos B."/>
            <person name="Lipzen A."/>
            <person name="Chen C."/>
            <person name="Yan M."/>
            <person name="Daum C."/>
            <person name="Ng V."/>
            <person name="Clum A."/>
            <person name="Steindorff A."/>
            <person name="Ohm R.A."/>
            <person name="Martin F."/>
            <person name="Silar P."/>
            <person name="Natvig D.O."/>
            <person name="Lalanne C."/>
            <person name="Gautier V."/>
            <person name="Ament-Velasquez S.L."/>
            <person name="Kruys A."/>
            <person name="Hutchinson M.I."/>
            <person name="Powell A.J."/>
            <person name="Barry K."/>
            <person name="Miller A.N."/>
            <person name="Grigoriev I.V."/>
            <person name="Debuchy R."/>
            <person name="Gladieux P."/>
            <person name="Hiltunen Thoren M."/>
            <person name="Johannesson H."/>
        </authorList>
    </citation>
    <scope>NUCLEOTIDE SEQUENCE</scope>
    <source>
        <strain evidence="2">CBS 333.67</strain>
    </source>
</reference>
<reference evidence="2" key="2">
    <citation type="submission" date="2023-06" db="EMBL/GenBank/DDBJ databases">
        <authorList>
            <consortium name="Lawrence Berkeley National Laboratory"/>
            <person name="Mondo S.J."/>
            <person name="Hensen N."/>
            <person name="Bonometti L."/>
            <person name="Westerberg I."/>
            <person name="Brannstrom I.O."/>
            <person name="Guillou S."/>
            <person name="Cros-Aarteil S."/>
            <person name="Calhoun S."/>
            <person name="Haridas S."/>
            <person name="Kuo A."/>
            <person name="Pangilinan J."/>
            <person name="Riley R."/>
            <person name="Labutti K."/>
            <person name="Andreopoulos B."/>
            <person name="Lipzen A."/>
            <person name="Chen C."/>
            <person name="Yanf M."/>
            <person name="Daum C."/>
            <person name="Ng V."/>
            <person name="Clum A."/>
            <person name="Steindorff A."/>
            <person name="Ohm R."/>
            <person name="Martin F."/>
            <person name="Silar P."/>
            <person name="Natvig D."/>
            <person name="Lalanne C."/>
            <person name="Gautier V."/>
            <person name="Ament-Velasquez S.L."/>
            <person name="Kruys A."/>
            <person name="Hutchinson M.I."/>
            <person name="Powell A.J."/>
            <person name="Barry K."/>
            <person name="Miller A.N."/>
            <person name="Grigoriev I.V."/>
            <person name="Debuchy R."/>
            <person name="Gladieux P."/>
            <person name="Thoren M.H."/>
            <person name="Johannesson H."/>
        </authorList>
    </citation>
    <scope>NUCLEOTIDE SEQUENCE</scope>
    <source>
        <strain evidence="2">CBS 333.67</strain>
    </source>
</reference>
<comment type="caution">
    <text evidence="2">The sequence shown here is derived from an EMBL/GenBank/DDBJ whole genome shotgun (WGS) entry which is preliminary data.</text>
</comment>
<evidence type="ECO:0008006" key="4">
    <source>
        <dbReference type="Google" id="ProtNLM"/>
    </source>
</evidence>
<proteinExistence type="predicted"/>
<organism evidence="2 3">
    <name type="scientific">Chaetomium strumarium</name>
    <dbReference type="NCBI Taxonomy" id="1170767"/>
    <lineage>
        <taxon>Eukaryota</taxon>
        <taxon>Fungi</taxon>
        <taxon>Dikarya</taxon>
        <taxon>Ascomycota</taxon>
        <taxon>Pezizomycotina</taxon>
        <taxon>Sordariomycetes</taxon>
        <taxon>Sordariomycetidae</taxon>
        <taxon>Sordariales</taxon>
        <taxon>Chaetomiaceae</taxon>
        <taxon>Chaetomium</taxon>
    </lineage>
</organism>
<name>A0AAJ0GVP6_9PEZI</name>
<dbReference type="Proteomes" id="UP001273166">
    <property type="component" value="Unassembled WGS sequence"/>
</dbReference>
<dbReference type="EMBL" id="JAUDZG010000003">
    <property type="protein sequence ID" value="KAK3306720.1"/>
    <property type="molecule type" value="Genomic_DNA"/>
</dbReference>
<dbReference type="Gene3D" id="3.40.50.1820">
    <property type="entry name" value="alpha/beta hydrolase"/>
    <property type="match status" value="1"/>
</dbReference>
<evidence type="ECO:0000256" key="1">
    <source>
        <dbReference type="SAM" id="MobiDB-lite"/>
    </source>
</evidence>
<evidence type="ECO:0000313" key="3">
    <source>
        <dbReference type="Proteomes" id="UP001273166"/>
    </source>
</evidence>
<sequence length="337" mass="36026">MEPFTLQLANGGTVTGLANLPAASPTTTPRFKPLMVGLHGASYSSAYFDVDAKHTAALASDGLGVPWVAVDRPGYKGSTSFYPIPEQSSYHEVLGEWLHRYILPAVWQAFGEPRGCNSMVLLCHSLGAPGAVVAAALLARDDGEAKDAGNPPGYYPLSGIVASGFGTQASGGGNSSSGGNNDNRAHVPIPSNKEKEPEDDPELITFPAEVKDTMMLPAGTCDDAVYAHTARLNEPFPARERDDALPEAAFARRFRTHWAPLVRVPVMVAVAERDPWWEADDEHTSHLAALFAASRKVEARVIPGAPHNLEMSHWAQAWYARCFGFGMECAVGFALAG</sequence>
<dbReference type="SUPFAM" id="SSF53474">
    <property type="entry name" value="alpha/beta-Hydrolases"/>
    <property type="match status" value="1"/>
</dbReference>
<feature type="region of interest" description="Disordered" evidence="1">
    <location>
        <begin position="166"/>
        <end position="200"/>
    </location>
</feature>
<evidence type="ECO:0000313" key="2">
    <source>
        <dbReference type="EMBL" id="KAK3306720.1"/>
    </source>
</evidence>